<dbReference type="PANTHER" id="PTHR32208">
    <property type="entry name" value="SECRETED PROTEIN-RELATED"/>
    <property type="match status" value="1"/>
</dbReference>
<evidence type="ECO:0000256" key="2">
    <source>
        <dbReference type="SAM" id="SignalP"/>
    </source>
</evidence>
<dbReference type="InterPro" id="IPR013783">
    <property type="entry name" value="Ig-like_fold"/>
</dbReference>
<dbReference type="Gene3D" id="2.130.10.80">
    <property type="entry name" value="Galactose oxidase/kelch, beta-propeller"/>
    <property type="match status" value="1"/>
</dbReference>
<dbReference type="SUPFAM" id="SSF50965">
    <property type="entry name" value="Galactose oxidase, central domain"/>
    <property type="match status" value="1"/>
</dbReference>
<feature type="chain" id="PRO_5040385723" evidence="2">
    <location>
        <begin position="20"/>
        <end position="544"/>
    </location>
</feature>
<keyword evidence="1 2" id="KW-0732">Signal</keyword>
<dbReference type="InterPro" id="IPR014756">
    <property type="entry name" value="Ig_E-set"/>
</dbReference>
<evidence type="ECO:0000256" key="1">
    <source>
        <dbReference type="ARBA" id="ARBA00022729"/>
    </source>
</evidence>
<dbReference type="InterPro" id="IPR011043">
    <property type="entry name" value="Gal_Oxase/kelch_b-propeller"/>
</dbReference>
<dbReference type="OrthoDB" id="2019572at2759"/>
<dbReference type="AlphaFoldDB" id="A0A9N8W8L0"/>
<dbReference type="InterPro" id="IPR015202">
    <property type="entry name" value="GO-like_E_set"/>
</dbReference>
<evidence type="ECO:0000313" key="5">
    <source>
        <dbReference type="EMBL" id="CAG8475959.1"/>
    </source>
</evidence>
<evidence type="ECO:0000259" key="3">
    <source>
        <dbReference type="Pfam" id="PF07250"/>
    </source>
</evidence>
<dbReference type="Pfam" id="PF09118">
    <property type="entry name" value="GO-like_E_set"/>
    <property type="match status" value="1"/>
</dbReference>
<organism evidence="5 6">
    <name type="scientific">Paraglomus occultum</name>
    <dbReference type="NCBI Taxonomy" id="144539"/>
    <lineage>
        <taxon>Eukaryota</taxon>
        <taxon>Fungi</taxon>
        <taxon>Fungi incertae sedis</taxon>
        <taxon>Mucoromycota</taxon>
        <taxon>Glomeromycotina</taxon>
        <taxon>Glomeromycetes</taxon>
        <taxon>Paraglomerales</taxon>
        <taxon>Paraglomeraceae</taxon>
        <taxon>Paraglomus</taxon>
    </lineage>
</organism>
<dbReference type="SUPFAM" id="SSF81296">
    <property type="entry name" value="E set domains"/>
    <property type="match status" value="1"/>
</dbReference>
<feature type="domain" description="Galactose oxidase-like Early set" evidence="4">
    <location>
        <begin position="442"/>
        <end position="537"/>
    </location>
</feature>
<dbReference type="Pfam" id="PF07250">
    <property type="entry name" value="Glyoxal_oxid_N"/>
    <property type="match status" value="1"/>
</dbReference>
<protein>
    <submittedName>
        <fullName evidence="5">5409_t:CDS:1</fullName>
    </submittedName>
</protein>
<dbReference type="InterPro" id="IPR037293">
    <property type="entry name" value="Gal_Oxidase_central_sf"/>
</dbReference>
<dbReference type="InterPro" id="IPR009880">
    <property type="entry name" value="Glyoxal_oxidase_N"/>
</dbReference>
<comment type="caution">
    <text evidence="5">The sequence shown here is derived from an EMBL/GenBank/DDBJ whole genome shotgun (WGS) entry which is preliminary data.</text>
</comment>
<dbReference type="EMBL" id="CAJVPJ010000093">
    <property type="protein sequence ID" value="CAG8475959.1"/>
    <property type="molecule type" value="Genomic_DNA"/>
</dbReference>
<reference evidence="5" key="1">
    <citation type="submission" date="2021-06" db="EMBL/GenBank/DDBJ databases">
        <authorList>
            <person name="Kallberg Y."/>
            <person name="Tangrot J."/>
            <person name="Rosling A."/>
        </authorList>
    </citation>
    <scope>NUCLEOTIDE SEQUENCE</scope>
    <source>
        <strain evidence="5">IA702</strain>
    </source>
</reference>
<sequence length="544" mass="58506">MTLIVAAAVLFLITTFVSAQGSWKVVGNTGVTAMHAVLIAPNRVLIIDKAESSPNATLPDGSTGWSCEYHLDTNTFRVLRLTTNTFCSAGAFLGNGTFMSNGGSDAVLQNGINAQTGFTGIRLFQPCQDDTCTWTELPQPLSSFRWYNAMLTLPDGRTLDIGGSKVPTGANSAAKNNPTYEIYSNSGTSSAFPIQFLVDTLPYNLYPCVTVIPDGYYQGYLFIFANTKSVVYDINQNQVIKALPDIPGVPRSYPLTGSCALLPLTYENNYNPEMIICGGQAVQSSTSPADNTCGRLNLGEQEPAWDMDDFGGQGRIMGDSVALPDGTMVFVNGAATGIAGYFEGARYLQSDPVLFPVAYNMNAPKGQRWTRYAATDIPRMYHSVAMLIPDGTIWVAGSNPNPEPRPANVQFITEYRAEVFTPPYIDPSKPRMTITSFNSSTINTAPINVKYGAGYQVTFTVAGGAQPGAVTATLIHTGFKTHSQAMSMRCVKLFVDKVTANTDGSYTTNVWMPPNAFVVPPGPQYVFLLSDGQPATSAVHVLIG</sequence>
<dbReference type="Gene3D" id="2.60.40.10">
    <property type="entry name" value="Immunoglobulins"/>
    <property type="match status" value="1"/>
</dbReference>
<accession>A0A9N8W8L0</accession>
<feature type="domain" description="Glyoxal oxidase N-terminal" evidence="3">
    <location>
        <begin position="62"/>
        <end position="424"/>
    </location>
</feature>
<evidence type="ECO:0000313" key="6">
    <source>
        <dbReference type="Proteomes" id="UP000789572"/>
    </source>
</evidence>
<name>A0A9N8W8L0_9GLOM</name>
<keyword evidence="6" id="KW-1185">Reference proteome</keyword>
<gene>
    <name evidence="5" type="ORF">POCULU_LOCUS1288</name>
</gene>
<dbReference type="Proteomes" id="UP000789572">
    <property type="component" value="Unassembled WGS sequence"/>
</dbReference>
<proteinExistence type="predicted"/>
<dbReference type="PANTHER" id="PTHR32208:SF21">
    <property type="entry name" value="LOW QUALITY PROTEIN: ALDEHYDE OXIDASE GLOX-LIKE"/>
    <property type="match status" value="1"/>
</dbReference>
<feature type="signal peptide" evidence="2">
    <location>
        <begin position="1"/>
        <end position="19"/>
    </location>
</feature>
<evidence type="ECO:0000259" key="4">
    <source>
        <dbReference type="Pfam" id="PF09118"/>
    </source>
</evidence>